<proteinExistence type="predicted"/>
<dbReference type="AlphaFoldDB" id="A0A098YSN9"/>
<gene>
    <name evidence="2" type="ORF">HMPREF9304_04850</name>
</gene>
<dbReference type="Pfam" id="PF24793">
    <property type="entry name" value="GINT1_N"/>
    <property type="match status" value="1"/>
</dbReference>
<reference evidence="2 3" key="1">
    <citation type="submission" date="2014-07" db="EMBL/GenBank/DDBJ databases">
        <authorList>
            <person name="McCorrison J."/>
            <person name="Sanka R."/>
            <person name="Torralba M."/>
            <person name="Gillis M."/>
            <person name="Haft D.H."/>
            <person name="Methe B."/>
            <person name="Sutton G."/>
            <person name="Nelson K.E."/>
        </authorList>
    </citation>
    <scope>NUCLEOTIDE SEQUENCE [LARGE SCALE GENOMIC DNA]</scope>
    <source>
        <strain evidence="2 3">S9-PR14</strain>
    </source>
</reference>
<organism evidence="2 3">
    <name type="scientific">Hoylesella timonensis S9-PR14</name>
    <dbReference type="NCBI Taxonomy" id="1401062"/>
    <lineage>
        <taxon>Bacteria</taxon>
        <taxon>Pseudomonadati</taxon>
        <taxon>Bacteroidota</taxon>
        <taxon>Bacteroidia</taxon>
        <taxon>Bacteroidales</taxon>
        <taxon>Prevotellaceae</taxon>
        <taxon>Hoylesella</taxon>
    </lineage>
</organism>
<evidence type="ECO:0000259" key="1">
    <source>
        <dbReference type="Pfam" id="PF24793"/>
    </source>
</evidence>
<dbReference type="InterPro" id="IPR056442">
    <property type="entry name" value="GINT1_N"/>
</dbReference>
<dbReference type="EMBL" id="JRPQ01000072">
    <property type="protein sequence ID" value="KGI22371.1"/>
    <property type="molecule type" value="Genomic_DNA"/>
</dbReference>
<protein>
    <recommendedName>
        <fullName evidence="1">Glucosamine inositolphosphorylceramide transferase 1 N-terminal domain-containing protein</fullName>
    </recommendedName>
</protein>
<dbReference type="Proteomes" id="UP000029723">
    <property type="component" value="Unassembled WGS sequence"/>
</dbReference>
<feature type="domain" description="Glucosamine inositolphosphorylceramide transferase 1 N-terminal" evidence="1">
    <location>
        <begin position="44"/>
        <end position="237"/>
    </location>
</feature>
<accession>A0A098YSN9</accession>
<comment type="caution">
    <text evidence="2">The sequence shown here is derived from an EMBL/GenBank/DDBJ whole genome shotgun (WGS) entry which is preliminary data.</text>
</comment>
<sequence length="297" mass="34444">MLLERIYNHVVREKQWNIGFPDKSLEELVHGASFSVRMLRHLYADRWFADPFVLEVTDDEILLLAEDYDIHLRRGRISLLTVERNTLELKRLMPVLDVERHLSFPCIVRKNDKVYIMPENLFGEGLTLYEFDQKTNSCRKEKVVSTQPLADAILTDVFGEEMLLGTYLPYDNPVLHTFVYNAQGEEVRHESYVFANKTARNAGAFFECDDMLYRPAQDGRLYYGQGIVIQQVTKDETGRLAFHEVCRLSSPTTNQPLRMHTLNSYKGVTVVDMAACQHPHFARVAVQLKKHFCVIKK</sequence>
<evidence type="ECO:0000313" key="2">
    <source>
        <dbReference type="EMBL" id="KGI22371.1"/>
    </source>
</evidence>
<name>A0A098YSN9_9BACT</name>
<evidence type="ECO:0000313" key="3">
    <source>
        <dbReference type="Proteomes" id="UP000029723"/>
    </source>
</evidence>